<sequence>SPQRNLHIEEKGERLLSRNLGTPPPPLSSTLSLPSRALTPPRRRPPPLLSSPPKLPTSSPTLSSSPHQKIREEKREIDQVRRRPWRRPDPPRPQRPRQGSGYLPPQRSRPATNLSCVTFTDVAAHRRRDNEPGRHESRRHCLL</sequence>
<proteinExistence type="predicted"/>
<feature type="region of interest" description="Disordered" evidence="1">
    <location>
        <begin position="1"/>
        <end position="143"/>
    </location>
</feature>
<feature type="compositionally biased region" description="Polar residues" evidence="1">
    <location>
        <begin position="109"/>
        <end position="118"/>
    </location>
</feature>
<feature type="compositionally biased region" description="Basic and acidic residues" evidence="1">
    <location>
        <begin position="69"/>
        <end position="92"/>
    </location>
</feature>
<reference evidence="3" key="1">
    <citation type="journal article" date="2014" name="Science">
        <title>Ancient hybridizations among the ancestral genomes of bread wheat.</title>
        <authorList>
            <consortium name="International Wheat Genome Sequencing Consortium,"/>
            <person name="Marcussen T."/>
            <person name="Sandve S.R."/>
            <person name="Heier L."/>
            <person name="Spannagl M."/>
            <person name="Pfeifer M."/>
            <person name="Jakobsen K.S."/>
            <person name="Wulff B.B."/>
            <person name="Steuernagel B."/>
            <person name="Mayer K.F."/>
            <person name="Olsen O.A."/>
        </authorList>
    </citation>
    <scope>NUCLEOTIDE SEQUENCE [LARGE SCALE GENOMIC DNA]</scope>
    <source>
        <strain evidence="3">cv. AL8/78</strain>
    </source>
</reference>
<evidence type="ECO:0000313" key="3">
    <source>
        <dbReference type="Proteomes" id="UP000015105"/>
    </source>
</evidence>
<feature type="compositionally biased region" description="Low complexity" evidence="1">
    <location>
        <begin position="28"/>
        <end position="40"/>
    </location>
</feature>
<accession>A0A453LB66</accession>
<keyword evidence="3" id="KW-1185">Reference proteome</keyword>
<feature type="compositionally biased region" description="Low complexity" evidence="1">
    <location>
        <begin position="56"/>
        <end position="66"/>
    </location>
</feature>
<reference evidence="3" key="2">
    <citation type="journal article" date="2017" name="Nat. Plants">
        <title>The Aegilops tauschii genome reveals multiple impacts of transposons.</title>
        <authorList>
            <person name="Zhao G."/>
            <person name="Zou C."/>
            <person name="Li K."/>
            <person name="Wang K."/>
            <person name="Li T."/>
            <person name="Gao L."/>
            <person name="Zhang X."/>
            <person name="Wang H."/>
            <person name="Yang Z."/>
            <person name="Liu X."/>
            <person name="Jiang W."/>
            <person name="Mao L."/>
            <person name="Kong X."/>
            <person name="Jiao Y."/>
            <person name="Jia J."/>
        </authorList>
    </citation>
    <scope>NUCLEOTIDE SEQUENCE [LARGE SCALE GENOMIC DNA]</scope>
    <source>
        <strain evidence="3">cv. AL8/78</strain>
    </source>
</reference>
<evidence type="ECO:0000313" key="2">
    <source>
        <dbReference type="EnsemblPlants" id="AET5Gv20694800.2"/>
    </source>
</evidence>
<dbReference type="EnsemblPlants" id="AET5Gv20694800.2">
    <property type="protein sequence ID" value="AET5Gv20694800.2"/>
    <property type="gene ID" value="AET5Gv20694800"/>
</dbReference>
<organism evidence="2 3">
    <name type="scientific">Aegilops tauschii subsp. strangulata</name>
    <name type="common">Goatgrass</name>
    <dbReference type="NCBI Taxonomy" id="200361"/>
    <lineage>
        <taxon>Eukaryota</taxon>
        <taxon>Viridiplantae</taxon>
        <taxon>Streptophyta</taxon>
        <taxon>Embryophyta</taxon>
        <taxon>Tracheophyta</taxon>
        <taxon>Spermatophyta</taxon>
        <taxon>Magnoliopsida</taxon>
        <taxon>Liliopsida</taxon>
        <taxon>Poales</taxon>
        <taxon>Poaceae</taxon>
        <taxon>BOP clade</taxon>
        <taxon>Pooideae</taxon>
        <taxon>Triticodae</taxon>
        <taxon>Triticeae</taxon>
        <taxon>Triticinae</taxon>
        <taxon>Aegilops</taxon>
    </lineage>
</organism>
<reference evidence="2" key="5">
    <citation type="journal article" date="2021" name="G3 (Bethesda)">
        <title>Aegilops tauschii genome assembly Aet v5.0 features greater sequence contiguity and improved annotation.</title>
        <authorList>
            <person name="Wang L."/>
            <person name="Zhu T."/>
            <person name="Rodriguez J.C."/>
            <person name="Deal K.R."/>
            <person name="Dubcovsky J."/>
            <person name="McGuire P.E."/>
            <person name="Lux T."/>
            <person name="Spannagl M."/>
            <person name="Mayer K.F.X."/>
            <person name="Baldrich P."/>
            <person name="Meyers B.C."/>
            <person name="Huo N."/>
            <person name="Gu Y.Q."/>
            <person name="Zhou H."/>
            <person name="Devos K.M."/>
            <person name="Bennetzen J.L."/>
            <person name="Unver T."/>
            <person name="Budak H."/>
            <person name="Gulick P.J."/>
            <person name="Galiba G."/>
            <person name="Kalapos B."/>
            <person name="Nelson D.R."/>
            <person name="Li P."/>
            <person name="You F.M."/>
            <person name="Luo M.C."/>
            <person name="Dvorak J."/>
        </authorList>
    </citation>
    <scope>NUCLEOTIDE SEQUENCE [LARGE SCALE GENOMIC DNA]</scope>
    <source>
        <strain evidence="2">cv. AL8/78</strain>
    </source>
</reference>
<feature type="compositionally biased region" description="Pro residues" evidence="1">
    <location>
        <begin position="46"/>
        <end position="55"/>
    </location>
</feature>
<name>A0A453LB66_AEGTS</name>
<evidence type="ECO:0000256" key="1">
    <source>
        <dbReference type="SAM" id="MobiDB-lite"/>
    </source>
</evidence>
<dbReference type="EnsemblPlants" id="AET5Gv20694800.1">
    <property type="protein sequence ID" value="AET5Gv20694800.1"/>
    <property type="gene ID" value="AET5Gv20694800"/>
</dbReference>
<dbReference type="AlphaFoldDB" id="A0A453LB66"/>
<protein>
    <submittedName>
        <fullName evidence="2">Uncharacterized protein</fullName>
    </submittedName>
</protein>
<dbReference type="Proteomes" id="UP000015105">
    <property type="component" value="Chromosome 5D"/>
</dbReference>
<feature type="compositionally biased region" description="Basic and acidic residues" evidence="1">
    <location>
        <begin position="1"/>
        <end position="16"/>
    </location>
</feature>
<reference evidence="2" key="4">
    <citation type="submission" date="2019-03" db="UniProtKB">
        <authorList>
            <consortium name="EnsemblPlants"/>
        </authorList>
    </citation>
    <scope>IDENTIFICATION</scope>
</reference>
<dbReference type="Gramene" id="AET5Gv20694800.2">
    <property type="protein sequence ID" value="AET5Gv20694800.2"/>
    <property type="gene ID" value="AET5Gv20694800"/>
</dbReference>
<reference evidence="2" key="3">
    <citation type="journal article" date="2017" name="Nature">
        <title>Genome sequence of the progenitor of the wheat D genome Aegilops tauschii.</title>
        <authorList>
            <person name="Luo M.C."/>
            <person name="Gu Y.Q."/>
            <person name="Puiu D."/>
            <person name="Wang H."/>
            <person name="Twardziok S.O."/>
            <person name="Deal K.R."/>
            <person name="Huo N."/>
            <person name="Zhu T."/>
            <person name="Wang L."/>
            <person name="Wang Y."/>
            <person name="McGuire P.E."/>
            <person name="Liu S."/>
            <person name="Long H."/>
            <person name="Ramasamy R.K."/>
            <person name="Rodriguez J.C."/>
            <person name="Van S.L."/>
            <person name="Yuan L."/>
            <person name="Wang Z."/>
            <person name="Xia Z."/>
            <person name="Xiao L."/>
            <person name="Anderson O.D."/>
            <person name="Ouyang S."/>
            <person name="Liang Y."/>
            <person name="Zimin A.V."/>
            <person name="Pertea G."/>
            <person name="Qi P."/>
            <person name="Bennetzen J.L."/>
            <person name="Dai X."/>
            <person name="Dawson M.W."/>
            <person name="Muller H.G."/>
            <person name="Kugler K."/>
            <person name="Rivarola-Duarte L."/>
            <person name="Spannagl M."/>
            <person name="Mayer K.F.X."/>
            <person name="Lu F.H."/>
            <person name="Bevan M.W."/>
            <person name="Leroy P."/>
            <person name="Li P."/>
            <person name="You F.M."/>
            <person name="Sun Q."/>
            <person name="Liu Z."/>
            <person name="Lyons E."/>
            <person name="Wicker T."/>
            <person name="Salzberg S.L."/>
            <person name="Devos K.M."/>
            <person name="Dvorak J."/>
        </authorList>
    </citation>
    <scope>NUCLEOTIDE SEQUENCE [LARGE SCALE GENOMIC DNA]</scope>
    <source>
        <strain evidence="2">cv. AL8/78</strain>
    </source>
</reference>
<dbReference type="Gramene" id="AET5Gv20694800.1">
    <property type="protein sequence ID" value="AET5Gv20694800.1"/>
    <property type="gene ID" value="AET5Gv20694800"/>
</dbReference>